<dbReference type="Pfam" id="PF04545">
    <property type="entry name" value="Sigma70_r4"/>
    <property type="match status" value="1"/>
</dbReference>
<dbReference type="Proteomes" id="UP000470409">
    <property type="component" value="Unassembled WGS sequence"/>
</dbReference>
<name>A0A7V7V6E5_9BACI</name>
<feature type="domain" description="RNA polymerase sigma-70 region 4" evidence="1">
    <location>
        <begin position="85"/>
        <end position="117"/>
    </location>
</feature>
<proteinExistence type="predicted"/>
<dbReference type="GO" id="GO:0006352">
    <property type="term" value="P:DNA-templated transcription initiation"/>
    <property type="evidence" value="ECO:0007669"/>
    <property type="project" value="InterPro"/>
</dbReference>
<protein>
    <recommendedName>
        <fullName evidence="1">RNA polymerase sigma-70 region 4 domain-containing protein</fullName>
    </recommendedName>
</protein>
<dbReference type="GO" id="GO:0003700">
    <property type="term" value="F:DNA-binding transcription factor activity"/>
    <property type="evidence" value="ECO:0007669"/>
    <property type="project" value="InterPro"/>
</dbReference>
<dbReference type="Gene3D" id="1.20.140.160">
    <property type="match status" value="1"/>
</dbReference>
<dbReference type="InterPro" id="IPR007630">
    <property type="entry name" value="RNA_pol_sigma70_r4"/>
</dbReference>
<dbReference type="AlphaFoldDB" id="A0A7V7V6E5"/>
<evidence type="ECO:0000313" key="2">
    <source>
        <dbReference type="EMBL" id="KAB2444960.1"/>
    </source>
</evidence>
<gene>
    <name evidence="2" type="ORF">F8163_07180</name>
</gene>
<comment type="caution">
    <text evidence="2">The sequence shown here is derived from an EMBL/GenBank/DDBJ whole genome shotgun (WGS) entry which is preliminary data.</text>
</comment>
<organism evidence="2 3">
    <name type="scientific">Bacillus luti</name>
    <dbReference type="NCBI Taxonomy" id="2026191"/>
    <lineage>
        <taxon>Bacteria</taxon>
        <taxon>Bacillati</taxon>
        <taxon>Bacillota</taxon>
        <taxon>Bacilli</taxon>
        <taxon>Bacillales</taxon>
        <taxon>Bacillaceae</taxon>
        <taxon>Bacillus</taxon>
        <taxon>Bacillus cereus group</taxon>
    </lineage>
</organism>
<dbReference type="SUPFAM" id="SSF88659">
    <property type="entry name" value="Sigma3 and sigma4 domains of RNA polymerase sigma factors"/>
    <property type="match status" value="1"/>
</dbReference>
<evidence type="ECO:0000259" key="1">
    <source>
        <dbReference type="Pfam" id="PF04545"/>
    </source>
</evidence>
<dbReference type="EMBL" id="WBPG01000008">
    <property type="protein sequence ID" value="KAB2444960.1"/>
    <property type="molecule type" value="Genomic_DNA"/>
</dbReference>
<reference evidence="2 3" key="1">
    <citation type="submission" date="2019-10" db="EMBL/GenBank/DDBJ databases">
        <title>Bacillus from the desert of Cuatro Cinegas, Coahuila.</title>
        <authorList>
            <person name="Olmedo-Alvarez G."/>
            <person name="Saldana S."/>
            <person name="Barcelo D."/>
        </authorList>
    </citation>
    <scope>NUCLEOTIDE SEQUENCE [LARGE SCALE GENOMIC DNA]</scope>
    <source>
        <strain evidence="2 3">CH155b_5T</strain>
    </source>
</reference>
<evidence type="ECO:0000313" key="3">
    <source>
        <dbReference type="Proteomes" id="UP000470409"/>
    </source>
</evidence>
<dbReference type="InterPro" id="IPR013324">
    <property type="entry name" value="RNA_pol_sigma_r3/r4-like"/>
</dbReference>
<sequence>MFDWLMKYQKLKQDIAYLEYNLEQTEAELKRWISGDLRYVSLTQDSQGAKVEDVIENIKSELDFKQNQMNKLITLVNDFEGLDNQILKLKYIYGMTLEEIAERVDYSYSHVKKRHAELIRLIRFVEKKGII</sequence>
<dbReference type="RefSeq" id="WP_151624948.1">
    <property type="nucleotide sequence ID" value="NZ_WBPG01000008.1"/>
</dbReference>
<accession>A0A7V7V6E5</accession>